<dbReference type="Pfam" id="PF00753">
    <property type="entry name" value="Lactamase_B"/>
    <property type="match status" value="1"/>
</dbReference>
<keyword evidence="4" id="KW-0862">Zinc</keyword>
<evidence type="ECO:0000256" key="1">
    <source>
        <dbReference type="ARBA" id="ARBA00001947"/>
    </source>
</evidence>
<keyword evidence="2" id="KW-0479">Metal-binding</keyword>
<dbReference type="InterPro" id="IPR051453">
    <property type="entry name" value="MBL_Glyoxalase_II"/>
</dbReference>
<dbReference type="Gene3D" id="3.60.15.10">
    <property type="entry name" value="Ribonuclease Z/Hydroxyacylglutathione hydrolase-like"/>
    <property type="match status" value="1"/>
</dbReference>
<dbReference type="PANTHER" id="PTHR46233:SF3">
    <property type="entry name" value="HYDROXYACYLGLUTATHIONE HYDROLASE GLOC"/>
    <property type="match status" value="1"/>
</dbReference>
<dbReference type="RefSeq" id="WP_015336455.1">
    <property type="nucleotide sequence ID" value="NC_020055.1"/>
</dbReference>
<evidence type="ECO:0000256" key="3">
    <source>
        <dbReference type="ARBA" id="ARBA00022801"/>
    </source>
</evidence>
<evidence type="ECO:0000313" key="6">
    <source>
        <dbReference type="EMBL" id="CCO23852.1"/>
    </source>
</evidence>
<dbReference type="InterPro" id="IPR001279">
    <property type="entry name" value="Metallo-B-lactamas"/>
</dbReference>
<organism evidence="6 7">
    <name type="scientific">Maridesulfovibrio hydrothermalis AM13 = DSM 14728</name>
    <dbReference type="NCBI Taxonomy" id="1121451"/>
    <lineage>
        <taxon>Bacteria</taxon>
        <taxon>Pseudomonadati</taxon>
        <taxon>Thermodesulfobacteriota</taxon>
        <taxon>Desulfovibrionia</taxon>
        <taxon>Desulfovibrionales</taxon>
        <taxon>Desulfovibrionaceae</taxon>
        <taxon>Maridesulfovibrio</taxon>
    </lineage>
</organism>
<protein>
    <submittedName>
        <fullName evidence="6">Beta-lactamase domain protein</fullName>
    </submittedName>
</protein>
<proteinExistence type="predicted"/>
<dbReference type="SMART" id="SM00849">
    <property type="entry name" value="Lactamase_B"/>
    <property type="match status" value="1"/>
</dbReference>
<dbReference type="STRING" id="1121451.DESAM_21575"/>
<evidence type="ECO:0000256" key="4">
    <source>
        <dbReference type="ARBA" id="ARBA00022833"/>
    </source>
</evidence>
<dbReference type="EMBL" id="FO203522">
    <property type="protein sequence ID" value="CCO23852.1"/>
    <property type="molecule type" value="Genomic_DNA"/>
</dbReference>
<dbReference type="GO" id="GO:0016787">
    <property type="term" value="F:hydrolase activity"/>
    <property type="evidence" value="ECO:0007669"/>
    <property type="project" value="UniProtKB-KW"/>
</dbReference>
<dbReference type="KEGG" id="dhy:DESAM_21575"/>
<comment type="cofactor">
    <cofactor evidence="1">
        <name>Zn(2+)</name>
        <dbReference type="ChEBI" id="CHEBI:29105"/>
    </cofactor>
</comment>
<keyword evidence="7" id="KW-1185">Reference proteome</keyword>
<dbReference type="CDD" id="cd06262">
    <property type="entry name" value="metallo-hydrolase-like_MBL-fold"/>
    <property type="match status" value="1"/>
</dbReference>
<dbReference type="HOGENOM" id="CLU_030571_5_2_7"/>
<accession>L0RCA5</accession>
<reference evidence="6 7" key="1">
    <citation type="submission" date="2012-10" db="EMBL/GenBank/DDBJ databases">
        <authorList>
            <person name="Genoscope - CEA"/>
        </authorList>
    </citation>
    <scope>NUCLEOTIDE SEQUENCE [LARGE SCALE GENOMIC DNA]</scope>
    <source>
        <strain evidence="7">AM13 / DSM 14728</strain>
    </source>
</reference>
<dbReference type="eggNOG" id="COG0491">
    <property type="taxonomic scope" value="Bacteria"/>
</dbReference>
<gene>
    <name evidence="6" type="ORF">DESAM_21575</name>
</gene>
<dbReference type="Proteomes" id="UP000010808">
    <property type="component" value="Chromosome"/>
</dbReference>
<feature type="domain" description="Metallo-beta-lactamase" evidence="5">
    <location>
        <begin position="15"/>
        <end position="190"/>
    </location>
</feature>
<name>L0RCA5_9BACT</name>
<dbReference type="GO" id="GO:0046872">
    <property type="term" value="F:metal ion binding"/>
    <property type="evidence" value="ECO:0007669"/>
    <property type="project" value="UniProtKB-KW"/>
</dbReference>
<evidence type="ECO:0000256" key="2">
    <source>
        <dbReference type="ARBA" id="ARBA00022723"/>
    </source>
</evidence>
<dbReference type="AlphaFoldDB" id="L0RCA5"/>
<dbReference type="SUPFAM" id="SSF56281">
    <property type="entry name" value="Metallo-hydrolase/oxidoreductase"/>
    <property type="match status" value="1"/>
</dbReference>
<evidence type="ECO:0000313" key="7">
    <source>
        <dbReference type="Proteomes" id="UP000010808"/>
    </source>
</evidence>
<keyword evidence="3" id="KW-0378">Hydrolase</keyword>
<evidence type="ECO:0000259" key="5">
    <source>
        <dbReference type="SMART" id="SM00849"/>
    </source>
</evidence>
<dbReference type="OrthoDB" id="9802991at2"/>
<dbReference type="InterPro" id="IPR036866">
    <property type="entry name" value="RibonucZ/Hydroxyglut_hydro"/>
</dbReference>
<dbReference type="PATRIC" id="fig|1121451.3.peg.1813"/>
<dbReference type="PANTHER" id="PTHR46233">
    <property type="entry name" value="HYDROXYACYLGLUTATHIONE HYDROLASE GLOC"/>
    <property type="match status" value="1"/>
</dbReference>
<sequence>MNDIAIETFVLGPLETNCYLLTCGKDAIVIDCGLDPLPLMQAIVDRNLNVQAIYLTHMHFDHIGGVSALQKITKAPIYGNLEDQYLNDIPFKHGGSLEFKELLDFEMTDLKTGRQMLFEKPMMILETPGHTPGSLSFFFPSISSVFVGDLIFMISAGRTDFPGGDHDTLINSVKKRIFILPDETQIFSGHGPMTTVIHEKKNNPIFG</sequence>